<dbReference type="EMBL" id="OV725082">
    <property type="protein sequence ID" value="CAH1405428.1"/>
    <property type="molecule type" value="Genomic_DNA"/>
</dbReference>
<feature type="region of interest" description="Disordered" evidence="1">
    <location>
        <begin position="1"/>
        <end position="103"/>
    </location>
</feature>
<name>A0A9P0MSC9_NEZVI</name>
<feature type="compositionally biased region" description="Low complexity" evidence="1">
    <location>
        <begin position="49"/>
        <end position="66"/>
    </location>
</feature>
<evidence type="ECO:0000313" key="2">
    <source>
        <dbReference type="EMBL" id="CAH1405428.1"/>
    </source>
</evidence>
<evidence type="ECO:0000313" key="3">
    <source>
        <dbReference type="Proteomes" id="UP001152798"/>
    </source>
</evidence>
<accession>A0A9P0MSC9</accession>
<reference evidence="2" key="1">
    <citation type="submission" date="2022-01" db="EMBL/GenBank/DDBJ databases">
        <authorList>
            <person name="King R."/>
        </authorList>
    </citation>
    <scope>NUCLEOTIDE SEQUENCE</scope>
</reference>
<dbReference type="Proteomes" id="UP001152798">
    <property type="component" value="Chromosome 6"/>
</dbReference>
<proteinExistence type="predicted"/>
<gene>
    <name evidence="2" type="ORF">NEZAVI_LOCUS13648</name>
</gene>
<keyword evidence="3" id="KW-1185">Reference proteome</keyword>
<evidence type="ECO:0000256" key="1">
    <source>
        <dbReference type="SAM" id="MobiDB-lite"/>
    </source>
</evidence>
<sequence length="103" mass="11845">MTKKRRGQQRPDTYSAPLRRSSRLQSNIRSSPQTLPQHHHISDSPQIASHHSPTPSSSPSSPYIPITRHHTDFTEPSCPEIPLGRWKPFPVSQPTHQRLTRWL</sequence>
<feature type="compositionally biased region" description="Polar residues" evidence="1">
    <location>
        <begin position="23"/>
        <end position="36"/>
    </location>
</feature>
<organism evidence="2 3">
    <name type="scientific">Nezara viridula</name>
    <name type="common">Southern green stink bug</name>
    <name type="synonym">Cimex viridulus</name>
    <dbReference type="NCBI Taxonomy" id="85310"/>
    <lineage>
        <taxon>Eukaryota</taxon>
        <taxon>Metazoa</taxon>
        <taxon>Ecdysozoa</taxon>
        <taxon>Arthropoda</taxon>
        <taxon>Hexapoda</taxon>
        <taxon>Insecta</taxon>
        <taxon>Pterygota</taxon>
        <taxon>Neoptera</taxon>
        <taxon>Paraneoptera</taxon>
        <taxon>Hemiptera</taxon>
        <taxon>Heteroptera</taxon>
        <taxon>Panheteroptera</taxon>
        <taxon>Pentatomomorpha</taxon>
        <taxon>Pentatomoidea</taxon>
        <taxon>Pentatomidae</taxon>
        <taxon>Pentatominae</taxon>
        <taxon>Nezara</taxon>
    </lineage>
</organism>
<dbReference type="AlphaFoldDB" id="A0A9P0MSC9"/>
<protein>
    <submittedName>
        <fullName evidence="2">Uncharacterized protein</fullName>
    </submittedName>
</protein>